<feature type="compositionally biased region" description="Basic and acidic residues" evidence="1">
    <location>
        <begin position="410"/>
        <end position="420"/>
    </location>
</feature>
<dbReference type="PANTHER" id="PTHR33349:SF37">
    <property type="entry name" value="CALMODULIN-BINDING DOMAIN-CONTAINING PROTEIN"/>
    <property type="match status" value="1"/>
</dbReference>
<feature type="region of interest" description="Disordered" evidence="1">
    <location>
        <begin position="465"/>
        <end position="599"/>
    </location>
</feature>
<feature type="compositionally biased region" description="Polar residues" evidence="1">
    <location>
        <begin position="302"/>
        <end position="317"/>
    </location>
</feature>
<dbReference type="Pfam" id="PF07839">
    <property type="entry name" value="CaM_binding"/>
    <property type="match status" value="1"/>
</dbReference>
<feature type="compositionally biased region" description="Basic and acidic residues" evidence="1">
    <location>
        <begin position="502"/>
        <end position="521"/>
    </location>
</feature>
<feature type="region of interest" description="Disordered" evidence="1">
    <location>
        <begin position="118"/>
        <end position="158"/>
    </location>
</feature>
<dbReference type="SMART" id="SM01054">
    <property type="entry name" value="CaM_binding"/>
    <property type="match status" value="1"/>
</dbReference>
<feature type="region of interest" description="Disordered" evidence="1">
    <location>
        <begin position="256"/>
        <end position="446"/>
    </location>
</feature>
<sequence length="678" mass="73626">MLVYFHNKFLIEAPVLLMTEEVIKEVITSTPASADPKCEDLLINSPVIIDGTSTTLDVKRKEKPVPHYLRASSRSCHDNCKFGIKHSPEPKKYWPISRKQLRRASAGSHERDRVEIILPKTARPRKEDQKLKNSHEKDGDATAPGKPEFTNPKAPLERAPDHFSSISCVEDLSAEASEPIVAEMLPANAECFVVSHDDVEDCEDRVSSDGAESIELEMPLAIQDIDESDEQTEDAILPANNVCEVGQPSLVDHLPDQSANECASSDKRTSQAVIASEKHEQAAFGTKSKGSANKPEKPKVKATSSVTRNTVSSQRNGRASHLKATGAADESSRGPKTIRKTADATAAKKFSKPERKFSSNVASAAPKAKEIKVPSPSNAMDSSAKPPRLAKPKATTAKKAPSPSLSSGKQTDREMKEKNVAKNAQVLKKKGDEKVIPGPLKLSRSLNMSGKSITSLRLKSIRKDKIAPPIKSSKKVSETENSVTDAKNAKEKFLKMASPKVRKPEVNKKVTRPPRKEKSDTPRTAIARRPKPAPITSSSTMAPAPQPRKLTFRRGKVLNPDESSSTPRRLRFRSAMAVADTSGSRSRGSRITGRRNGISIAAKDPGAEVVVLRRRQDGKEVKKQEQVLLNNVIEETASRLVAEARKSKVKALVGAFETVISLQETGKASAPAAASVAP</sequence>
<dbReference type="GO" id="GO:0005516">
    <property type="term" value="F:calmodulin binding"/>
    <property type="evidence" value="ECO:0007669"/>
    <property type="project" value="InterPro"/>
</dbReference>
<proteinExistence type="predicted"/>
<gene>
    <name evidence="3" type="ORF">SEVIR_3G381800v2</name>
</gene>
<feature type="compositionally biased region" description="Low complexity" evidence="1">
    <location>
        <begin position="581"/>
        <end position="599"/>
    </location>
</feature>
<dbReference type="InterPro" id="IPR012417">
    <property type="entry name" value="CaM-bd_dom_pln"/>
</dbReference>
<evidence type="ECO:0000313" key="3">
    <source>
        <dbReference type="EMBL" id="TKW29224.1"/>
    </source>
</evidence>
<dbReference type="PANTHER" id="PTHR33349">
    <property type="entry name" value="EMB|CAB62594.1"/>
    <property type="match status" value="1"/>
</dbReference>
<feature type="domain" description="Calmodulin-binding" evidence="2">
    <location>
        <begin position="546"/>
        <end position="661"/>
    </location>
</feature>
<evidence type="ECO:0000313" key="4">
    <source>
        <dbReference type="Proteomes" id="UP000298652"/>
    </source>
</evidence>
<reference evidence="3" key="1">
    <citation type="submission" date="2019-03" db="EMBL/GenBank/DDBJ databases">
        <title>WGS assembly of Setaria viridis.</title>
        <authorList>
            <person name="Huang P."/>
            <person name="Jenkins J."/>
            <person name="Grimwood J."/>
            <person name="Barry K."/>
            <person name="Healey A."/>
            <person name="Mamidi S."/>
            <person name="Sreedasyam A."/>
            <person name="Shu S."/>
            <person name="Feldman M."/>
            <person name="Wu J."/>
            <person name="Yu Y."/>
            <person name="Chen C."/>
            <person name="Johnson J."/>
            <person name="Rokhsar D."/>
            <person name="Baxter I."/>
            <person name="Schmutz J."/>
            <person name="Brutnell T."/>
            <person name="Kellogg E."/>
        </authorList>
    </citation>
    <scope>NUCLEOTIDE SEQUENCE [LARGE SCALE GENOMIC DNA]</scope>
</reference>
<dbReference type="Proteomes" id="UP000298652">
    <property type="component" value="Chromosome 3"/>
</dbReference>
<evidence type="ECO:0000256" key="1">
    <source>
        <dbReference type="SAM" id="MobiDB-lite"/>
    </source>
</evidence>
<feature type="compositionally biased region" description="Basic and acidic residues" evidence="1">
    <location>
        <begin position="124"/>
        <end position="140"/>
    </location>
</feature>
<protein>
    <recommendedName>
        <fullName evidence="2">Calmodulin-binding domain-containing protein</fullName>
    </recommendedName>
</protein>
<feature type="compositionally biased region" description="Low complexity" evidence="1">
    <location>
        <begin position="382"/>
        <end position="404"/>
    </location>
</feature>
<name>A0A4U6VKW0_SETVI</name>
<dbReference type="Gramene" id="TKW29224">
    <property type="protein sequence ID" value="TKW29224"/>
    <property type="gene ID" value="SEVIR_3G381800v2"/>
</dbReference>
<organism evidence="3 4">
    <name type="scientific">Setaria viridis</name>
    <name type="common">Green bristlegrass</name>
    <name type="synonym">Setaria italica subsp. viridis</name>
    <dbReference type="NCBI Taxonomy" id="4556"/>
    <lineage>
        <taxon>Eukaryota</taxon>
        <taxon>Viridiplantae</taxon>
        <taxon>Streptophyta</taxon>
        <taxon>Embryophyta</taxon>
        <taxon>Tracheophyta</taxon>
        <taxon>Spermatophyta</taxon>
        <taxon>Magnoliopsida</taxon>
        <taxon>Liliopsida</taxon>
        <taxon>Poales</taxon>
        <taxon>Poaceae</taxon>
        <taxon>PACMAD clade</taxon>
        <taxon>Panicoideae</taxon>
        <taxon>Panicodae</taxon>
        <taxon>Paniceae</taxon>
        <taxon>Cenchrinae</taxon>
        <taxon>Setaria</taxon>
    </lineage>
</organism>
<accession>A0A4U6VKW0</accession>
<dbReference type="OMA" id="MESCAKP"/>
<keyword evidence="4" id="KW-1185">Reference proteome</keyword>
<evidence type="ECO:0000259" key="2">
    <source>
        <dbReference type="SMART" id="SM01054"/>
    </source>
</evidence>
<dbReference type="EMBL" id="CM016554">
    <property type="protein sequence ID" value="TKW29224.1"/>
    <property type="molecule type" value="Genomic_DNA"/>
</dbReference>
<dbReference type="AlphaFoldDB" id="A0A4U6VKW0"/>